<protein>
    <submittedName>
        <fullName evidence="2">Uncharacterized protein</fullName>
    </submittedName>
</protein>
<organism evidence="2 3">
    <name type="scientific">Paragemmobacter straminiformis</name>
    <dbReference type="NCBI Taxonomy" id="2045119"/>
    <lineage>
        <taxon>Bacteria</taxon>
        <taxon>Pseudomonadati</taxon>
        <taxon>Pseudomonadota</taxon>
        <taxon>Alphaproteobacteria</taxon>
        <taxon>Rhodobacterales</taxon>
        <taxon>Paracoccaceae</taxon>
        <taxon>Paragemmobacter</taxon>
    </lineage>
</organism>
<keyword evidence="1" id="KW-0812">Transmembrane</keyword>
<comment type="caution">
    <text evidence="2">The sequence shown here is derived from an EMBL/GenBank/DDBJ whole genome shotgun (WGS) entry which is preliminary data.</text>
</comment>
<keyword evidence="3" id="KW-1185">Reference proteome</keyword>
<keyword evidence="1" id="KW-0472">Membrane</keyword>
<reference evidence="2 3" key="1">
    <citation type="journal article" date="2017" name="Int. J. Syst. Evol. Microbiol.">
        <title>Gemmobacter straminiformis sp. nov., isolated from an artificial fountain.</title>
        <authorList>
            <person name="Kang J.Y."/>
            <person name="Kim M.J."/>
            <person name="Chun J."/>
            <person name="Son K.P."/>
            <person name="Jahng K.Y."/>
        </authorList>
    </citation>
    <scope>NUCLEOTIDE SEQUENCE [LARGE SCALE GENOMIC DNA]</scope>
    <source>
        <strain evidence="2 3">CAM-8</strain>
    </source>
</reference>
<name>A0A842I9Z3_9RHOB</name>
<evidence type="ECO:0000256" key="1">
    <source>
        <dbReference type="SAM" id="Phobius"/>
    </source>
</evidence>
<evidence type="ECO:0000313" key="3">
    <source>
        <dbReference type="Proteomes" id="UP000555411"/>
    </source>
</evidence>
<evidence type="ECO:0000313" key="2">
    <source>
        <dbReference type="EMBL" id="MBC2836411.1"/>
    </source>
</evidence>
<dbReference type="AlphaFoldDB" id="A0A842I9Z3"/>
<dbReference type="EMBL" id="JACLQD010000003">
    <property type="protein sequence ID" value="MBC2836411.1"/>
    <property type="molecule type" value="Genomic_DNA"/>
</dbReference>
<feature type="transmembrane region" description="Helical" evidence="1">
    <location>
        <begin position="67"/>
        <end position="88"/>
    </location>
</feature>
<dbReference type="RefSeq" id="WP_185798010.1">
    <property type="nucleotide sequence ID" value="NZ_JACLQD010000003.1"/>
</dbReference>
<feature type="transmembrane region" description="Helical" evidence="1">
    <location>
        <begin position="37"/>
        <end position="55"/>
    </location>
</feature>
<gene>
    <name evidence="2" type="ORF">H7F16_12900</name>
</gene>
<keyword evidence="1" id="KW-1133">Transmembrane helix</keyword>
<sequence length="93" mass="10051">MTLSQLILSQLSDPFRIVLIVGLVITMLRTRPVTGTLLPLASGIAFVAIIIPVTITQGLGEPMWRQISAGLLSNAVILGIVLGVWELYRRARG</sequence>
<proteinExistence type="predicted"/>
<dbReference type="Proteomes" id="UP000555411">
    <property type="component" value="Unassembled WGS sequence"/>
</dbReference>
<accession>A0A842I9Z3</accession>